<keyword evidence="4" id="KW-1185">Reference proteome</keyword>
<dbReference type="PANTHER" id="PTHR35149">
    <property type="entry name" value="SLL5132 PROTEIN"/>
    <property type="match status" value="1"/>
</dbReference>
<evidence type="ECO:0000313" key="3">
    <source>
        <dbReference type="EMBL" id="GGG23269.1"/>
    </source>
</evidence>
<evidence type="ECO:0000259" key="2">
    <source>
        <dbReference type="Pfam" id="PF07510"/>
    </source>
</evidence>
<dbReference type="EMBL" id="BMIX01000001">
    <property type="protein sequence ID" value="GGG23269.1"/>
    <property type="molecule type" value="Genomic_DNA"/>
</dbReference>
<gene>
    <name evidence="3" type="ORF">GCM10011532_02990</name>
</gene>
<organism evidence="3 4">
    <name type="scientific">Christiangramia forsetii</name>
    <dbReference type="NCBI Taxonomy" id="411153"/>
    <lineage>
        <taxon>Bacteria</taxon>
        <taxon>Pseudomonadati</taxon>
        <taxon>Bacteroidota</taxon>
        <taxon>Flavobacteriia</taxon>
        <taxon>Flavobacteriales</taxon>
        <taxon>Flavobacteriaceae</taxon>
        <taxon>Christiangramia</taxon>
    </lineage>
</organism>
<sequence length="715" mass="84054">MHTLIDKETDFEKLVDPKNISIASGSISLLEVIEKNITLNIPIYQRLYVWKQPQIVTLLEDLKNAFEKENERYFLGGVMLSANKEGNIDLIDGQQRFTTLWLLCDCLVSFNPSLKDFTHKDERPRIYFSIREKAQEYLQDIDSFSEYLNHRGEVLKGAATEINEIIPLAKARILIKQQLKSFRKDGNFDPIGFSDFILKKIVLTTTFMPAESDMNRVFEAMNNRGKQLLHHELLKSKLLKSLTNKSEKTIYSTIWDACSQMDSYIEKNIKEVAGLTWKKIFLQFDDSNNFSSGTYDLSTIDIFELLNDALSTENLTKKSLIRLLEEDDDVEINDDNKDIVEENDYSSKSVRSIISFPSFLLHTLRVYQAQNFSDIDTIIEVNDKRLLQQFDFIEDNHFDDGANVKAFIELLWNLRVRFDRNVIKWISESGSKDEYHSIEYLQVSKSTVKNKNGTINENISAQRAKDNNETVADLMTLQGMLYHSQELTTQYWLTPFLLYLLGENLPETLLLKLEKLDNHLFFKEKHSEEDKLLKDRTFNAIFKENEFDNHLKNAEEYFNKGWGVDYPNYIFYKLEYILWKNRNNLIRDFKLDQEKWDNYRLTAKSSVEHIFPRNTKEENLHILYMSEEEKENFDKEYNPLDDFGNLVLLSPGMNSEYSNKPYKEKKGQFDSKSHIDSLKSSVIFSHSDWNWQLVNEHKERMIEEVKNYLIQITSV</sequence>
<name>A0ABQ1WBI6_9FLAO</name>
<dbReference type="InterPro" id="IPR011089">
    <property type="entry name" value="GmrSD_C"/>
</dbReference>
<accession>A0ABQ1WBI6</accession>
<dbReference type="Proteomes" id="UP000605733">
    <property type="component" value="Unassembled WGS sequence"/>
</dbReference>
<dbReference type="InterPro" id="IPR004919">
    <property type="entry name" value="GmrSD_N"/>
</dbReference>
<evidence type="ECO:0000313" key="4">
    <source>
        <dbReference type="Proteomes" id="UP000605733"/>
    </source>
</evidence>
<dbReference type="Pfam" id="PF03235">
    <property type="entry name" value="GmrSD_N"/>
    <property type="match status" value="1"/>
</dbReference>
<evidence type="ECO:0008006" key="5">
    <source>
        <dbReference type="Google" id="ProtNLM"/>
    </source>
</evidence>
<feature type="domain" description="GmrSD restriction endonucleases N-terminal" evidence="1">
    <location>
        <begin position="32"/>
        <end position="239"/>
    </location>
</feature>
<dbReference type="PANTHER" id="PTHR35149:SF2">
    <property type="entry name" value="DUF262 DOMAIN-CONTAINING PROTEIN"/>
    <property type="match status" value="1"/>
</dbReference>
<dbReference type="Pfam" id="PF07510">
    <property type="entry name" value="GmrSD_C"/>
    <property type="match status" value="1"/>
</dbReference>
<feature type="domain" description="GmrSD restriction endonucleases C-terminal" evidence="2">
    <location>
        <begin position="555"/>
        <end position="703"/>
    </location>
</feature>
<protein>
    <recommendedName>
        <fullName evidence="5">DUF262 domain-containing protein</fullName>
    </recommendedName>
</protein>
<comment type="caution">
    <text evidence="3">The sequence shown here is derived from an EMBL/GenBank/DDBJ whole genome shotgun (WGS) entry which is preliminary data.</text>
</comment>
<evidence type="ECO:0000259" key="1">
    <source>
        <dbReference type="Pfam" id="PF03235"/>
    </source>
</evidence>
<reference evidence="4" key="1">
    <citation type="journal article" date="2019" name="Int. J. Syst. Evol. Microbiol.">
        <title>The Global Catalogue of Microorganisms (GCM) 10K type strain sequencing project: providing services to taxonomists for standard genome sequencing and annotation.</title>
        <authorList>
            <consortium name="The Broad Institute Genomics Platform"/>
            <consortium name="The Broad Institute Genome Sequencing Center for Infectious Disease"/>
            <person name="Wu L."/>
            <person name="Ma J."/>
        </authorList>
    </citation>
    <scope>NUCLEOTIDE SEQUENCE [LARGE SCALE GENOMIC DNA]</scope>
    <source>
        <strain evidence="4">CGMCC 1.15422</strain>
    </source>
</reference>
<proteinExistence type="predicted"/>
<dbReference type="RefSeq" id="WP_011710447.1">
    <property type="nucleotide sequence ID" value="NZ_BMIX01000001.1"/>
</dbReference>